<accession>A0A7T8GS40</accession>
<dbReference type="EMBL" id="CP045905">
    <property type="protein sequence ID" value="QQP36541.1"/>
    <property type="molecule type" value="Genomic_DNA"/>
</dbReference>
<dbReference type="GO" id="GO:0003676">
    <property type="term" value="F:nucleic acid binding"/>
    <property type="evidence" value="ECO:0007669"/>
    <property type="project" value="InterPro"/>
</dbReference>
<dbReference type="InterPro" id="IPR012337">
    <property type="entry name" value="RNaseH-like_sf"/>
</dbReference>
<keyword evidence="2" id="KW-1185">Reference proteome</keyword>
<gene>
    <name evidence="1" type="ORF">FKW44_021674</name>
</gene>
<protein>
    <submittedName>
        <fullName evidence="1">Uncharacterized protein K02A26like</fullName>
    </submittedName>
</protein>
<name>A0A7T8GS40_CALRO</name>
<evidence type="ECO:0000313" key="1">
    <source>
        <dbReference type="EMBL" id="QQP36541.1"/>
    </source>
</evidence>
<feature type="non-terminal residue" evidence="1">
    <location>
        <position position="1"/>
    </location>
</feature>
<feature type="non-terminal residue" evidence="1">
    <location>
        <position position="109"/>
    </location>
</feature>
<evidence type="ECO:0000313" key="2">
    <source>
        <dbReference type="Proteomes" id="UP000595437"/>
    </source>
</evidence>
<organism evidence="1 2">
    <name type="scientific">Caligus rogercresseyi</name>
    <name type="common">Sea louse</name>
    <dbReference type="NCBI Taxonomy" id="217165"/>
    <lineage>
        <taxon>Eukaryota</taxon>
        <taxon>Metazoa</taxon>
        <taxon>Ecdysozoa</taxon>
        <taxon>Arthropoda</taxon>
        <taxon>Crustacea</taxon>
        <taxon>Multicrustacea</taxon>
        <taxon>Hexanauplia</taxon>
        <taxon>Copepoda</taxon>
        <taxon>Siphonostomatoida</taxon>
        <taxon>Caligidae</taxon>
        <taxon>Caligus</taxon>
    </lineage>
</organism>
<dbReference type="SUPFAM" id="SSF53098">
    <property type="entry name" value="Ribonuclease H-like"/>
    <property type="match status" value="1"/>
</dbReference>
<reference evidence="2" key="1">
    <citation type="submission" date="2021-01" db="EMBL/GenBank/DDBJ databases">
        <title>Caligus Genome Assembly.</title>
        <authorList>
            <person name="Gallardo-Escarate C."/>
        </authorList>
    </citation>
    <scope>NUCLEOTIDE SEQUENCE [LARGE SCALE GENOMIC DNA]</scope>
</reference>
<proteinExistence type="predicted"/>
<dbReference type="InterPro" id="IPR036397">
    <property type="entry name" value="RNaseH_sf"/>
</dbReference>
<dbReference type="Proteomes" id="UP000595437">
    <property type="component" value="Chromosome 16"/>
</dbReference>
<sequence length="109" mass="12558">LVLSPPYHPQSNGLAERAVRIVKNLLRKNRPCPWKNFYSDIERRQASPEKRLQSFYLLVRYEPAWMVCCPSAKDHPVSATKSILHLQTFGYDATDEVDQSGSLELSWNP</sequence>
<dbReference type="Gene3D" id="3.30.420.10">
    <property type="entry name" value="Ribonuclease H-like superfamily/Ribonuclease H"/>
    <property type="match status" value="1"/>
</dbReference>
<dbReference type="AlphaFoldDB" id="A0A7T8GS40"/>